<proteinExistence type="predicted"/>
<reference evidence="2" key="1">
    <citation type="submission" date="2022-11" db="UniProtKB">
        <authorList>
            <consortium name="WormBaseParasite"/>
        </authorList>
    </citation>
    <scope>IDENTIFICATION</scope>
</reference>
<protein>
    <submittedName>
        <fullName evidence="2">Uncharacterized protein</fullName>
    </submittedName>
</protein>
<dbReference type="AlphaFoldDB" id="A0A914RMC6"/>
<evidence type="ECO:0000313" key="2">
    <source>
        <dbReference type="WBParaSite" id="PEQ_0000745101-mRNA-1"/>
    </source>
</evidence>
<evidence type="ECO:0000313" key="1">
    <source>
        <dbReference type="Proteomes" id="UP000887564"/>
    </source>
</evidence>
<keyword evidence="1" id="KW-1185">Reference proteome</keyword>
<name>A0A914RMC6_PAREQ</name>
<dbReference type="Proteomes" id="UP000887564">
    <property type="component" value="Unplaced"/>
</dbReference>
<organism evidence="1 2">
    <name type="scientific">Parascaris equorum</name>
    <name type="common">Equine roundworm</name>
    <dbReference type="NCBI Taxonomy" id="6256"/>
    <lineage>
        <taxon>Eukaryota</taxon>
        <taxon>Metazoa</taxon>
        <taxon>Ecdysozoa</taxon>
        <taxon>Nematoda</taxon>
        <taxon>Chromadorea</taxon>
        <taxon>Rhabditida</taxon>
        <taxon>Spirurina</taxon>
        <taxon>Ascaridomorpha</taxon>
        <taxon>Ascaridoidea</taxon>
        <taxon>Ascarididae</taxon>
        <taxon>Parascaris</taxon>
    </lineage>
</organism>
<dbReference type="WBParaSite" id="PEQ_0000745101-mRNA-1">
    <property type="protein sequence ID" value="PEQ_0000745101-mRNA-1"/>
    <property type="gene ID" value="PEQ_0000745101"/>
</dbReference>
<accession>A0A914RMC6</accession>
<sequence>LFGGNVLKRSTQESIQVKHTPNANHDEYEAAIVTLPERISAVKVTKRSRQDMMLEEPVVVCFQCLLVSLLL</sequence>